<dbReference type="AlphaFoldDB" id="A0A7I8DHN5"/>
<evidence type="ECO:0000256" key="1">
    <source>
        <dbReference type="ARBA" id="ARBA00001445"/>
    </source>
</evidence>
<dbReference type="InterPro" id="IPR012341">
    <property type="entry name" value="6hp_glycosidase-like_sf"/>
</dbReference>
<evidence type="ECO:0000313" key="9">
    <source>
        <dbReference type="Proteomes" id="UP000515703"/>
    </source>
</evidence>
<keyword evidence="9" id="KW-1185">Reference proteome</keyword>
<feature type="domain" description="Bacterial alpha-L-rhamnosidase N-terminal" evidence="5">
    <location>
        <begin position="194"/>
        <end position="330"/>
    </location>
</feature>
<keyword evidence="3" id="KW-0378">Hydrolase</keyword>
<dbReference type="InterPro" id="IPR035398">
    <property type="entry name" value="Bac_rhamnosid_C"/>
</dbReference>
<dbReference type="GO" id="GO:0005975">
    <property type="term" value="P:carbohydrate metabolic process"/>
    <property type="evidence" value="ECO:0007669"/>
    <property type="project" value="InterPro"/>
</dbReference>
<dbReference type="InterPro" id="IPR008928">
    <property type="entry name" value="6-hairpin_glycosidase_sf"/>
</dbReference>
<dbReference type="PANTHER" id="PTHR33307:SF6">
    <property type="entry name" value="ALPHA-RHAMNOSIDASE (EUROFUNG)-RELATED"/>
    <property type="match status" value="1"/>
</dbReference>
<evidence type="ECO:0000256" key="2">
    <source>
        <dbReference type="ARBA" id="ARBA00012652"/>
    </source>
</evidence>
<comment type="catalytic activity">
    <reaction evidence="1">
        <text>Hydrolysis of terminal non-reducing alpha-L-rhamnose residues in alpha-L-rhamnosides.</text>
        <dbReference type="EC" id="3.2.1.40"/>
    </reaction>
</comment>
<dbReference type="Gene3D" id="2.60.420.10">
    <property type="entry name" value="Maltose phosphorylase, domain 3"/>
    <property type="match status" value="1"/>
</dbReference>
<dbReference type="PIRSF" id="PIRSF010631">
    <property type="entry name" value="A-rhamnsds"/>
    <property type="match status" value="1"/>
</dbReference>
<dbReference type="Gene3D" id="2.60.120.260">
    <property type="entry name" value="Galactose-binding domain-like"/>
    <property type="match status" value="2"/>
</dbReference>
<dbReference type="Proteomes" id="UP000515703">
    <property type="component" value="Chromosome"/>
</dbReference>
<evidence type="ECO:0000313" key="8">
    <source>
        <dbReference type="EMBL" id="BCJ98018.1"/>
    </source>
</evidence>
<dbReference type="InterPro" id="IPR035396">
    <property type="entry name" value="Bac_rhamnosid6H"/>
</dbReference>
<evidence type="ECO:0000259" key="5">
    <source>
        <dbReference type="Pfam" id="PF08531"/>
    </source>
</evidence>
<dbReference type="InterPro" id="IPR016007">
    <property type="entry name" value="Alpha_rhamnosid"/>
</dbReference>
<dbReference type="Pfam" id="PF25788">
    <property type="entry name" value="Ig_Rha78A_N"/>
    <property type="match status" value="1"/>
</dbReference>
<dbReference type="Pfam" id="PF17390">
    <property type="entry name" value="Bac_rhamnosid_C"/>
    <property type="match status" value="1"/>
</dbReference>
<dbReference type="KEGG" id="acht:bsdcttw_10590"/>
<accession>A0A7I8DHN5</accession>
<dbReference type="InterPro" id="IPR013737">
    <property type="entry name" value="Bac_rhamnosid_N"/>
</dbReference>
<dbReference type="SUPFAM" id="SSF48208">
    <property type="entry name" value="Six-hairpin glycosidases"/>
    <property type="match status" value="1"/>
</dbReference>
<dbReference type="Gene3D" id="2.60.40.10">
    <property type="entry name" value="Immunoglobulins"/>
    <property type="match status" value="1"/>
</dbReference>
<dbReference type="InterPro" id="IPR013783">
    <property type="entry name" value="Ig-like_fold"/>
</dbReference>
<evidence type="ECO:0000259" key="6">
    <source>
        <dbReference type="Pfam" id="PF17389"/>
    </source>
</evidence>
<dbReference type="Gene3D" id="1.50.10.10">
    <property type="match status" value="1"/>
</dbReference>
<gene>
    <name evidence="8" type="ORF">bsdcttw_10590</name>
</gene>
<evidence type="ECO:0000259" key="7">
    <source>
        <dbReference type="Pfam" id="PF17390"/>
    </source>
</evidence>
<feature type="domain" description="Alpha-L-rhamnosidase C-terminal" evidence="7">
    <location>
        <begin position="797"/>
        <end position="869"/>
    </location>
</feature>
<dbReference type="Pfam" id="PF05592">
    <property type="entry name" value="Bac_rhamnosid"/>
    <property type="match status" value="1"/>
</dbReference>
<evidence type="ECO:0000259" key="4">
    <source>
        <dbReference type="Pfam" id="PF05592"/>
    </source>
</evidence>
<dbReference type="Pfam" id="PF17389">
    <property type="entry name" value="Bac_rhamnosid6H"/>
    <property type="match status" value="1"/>
</dbReference>
<reference evidence="8 9" key="1">
    <citation type="submission" date="2020-08" db="EMBL/GenBank/DDBJ databases">
        <title>Draft genome sequencing of an Anaerocolumna strain isolated from anoxic soil subjected to BSD treatment.</title>
        <authorList>
            <person name="Uek A."/>
            <person name="Tonouchi A."/>
        </authorList>
    </citation>
    <scope>NUCLEOTIDE SEQUENCE [LARGE SCALE GENOMIC DNA]</scope>
    <source>
        <strain evidence="8 9">CTTW</strain>
    </source>
</reference>
<dbReference type="InterPro" id="IPR008902">
    <property type="entry name" value="Rhamnosid_concanavalin"/>
</dbReference>
<dbReference type="RefSeq" id="WP_185258379.1">
    <property type="nucleotide sequence ID" value="NZ_AP023368.1"/>
</dbReference>
<feature type="domain" description="Alpha-L-rhamnosidase six-hairpin glycosidase" evidence="6">
    <location>
        <begin position="447"/>
        <end position="792"/>
    </location>
</feature>
<dbReference type="PANTHER" id="PTHR33307">
    <property type="entry name" value="ALPHA-RHAMNOSIDASE (EUROFUNG)"/>
    <property type="match status" value="1"/>
</dbReference>
<dbReference type="EMBL" id="AP023368">
    <property type="protein sequence ID" value="BCJ98018.1"/>
    <property type="molecule type" value="Genomic_DNA"/>
</dbReference>
<sequence length="909" mass="103612">MIEMTAIIPYSLKTEYLTNPLGIDVPNPRFSWLLKSETRGMRQYAYRVIVATSKEMLEEGLGDMWDSGMVVSDENIHIEYTGKKLLSSTRYWWQVRCYSHAEETGNNSETAVFETALLESSDFICGWTGTEEELSSPIFRREFSLEKKAAQARAYICGLGYYEMYINGHKAGDHVLDPNWTDFDNRTLHDLIYPYKDNTRKRALYAVYDITSLLNSGYNAAGIMLGNGWYNQRERNVEGKMAYGKPKFWLQIHIQFEDGSEKVIGSGREWKYSRGPIVFNNIYYGEIYDARMEQTGWNNPEYEDASWKRAKEVPGVSGCLRAQMSPADKVISAIEPCSIALSKAGSMIYDLGQNISGWARIRVSGSSGKKVELRFAEELDENGHLDYISSGSIEQLQKDVYILSGRGIETYEPHFTWHGFRYIEVRIEDGVSMESILGIVVHADVKSAGSFSCSNSLFNQIYEAYKWSQLSNLHGGVPSDCPHRERLGYTGDAQITAESAMLSFDMTAFYTKWVEDIDYARDLKSGYIPHTVPFYGGGGGPGGWGCAAVLLPWYMYMYYGDKRILEQHYEMMLAWMEYLQRHRDEDYIITSEEPGSWCLGEWVVPHQFDKVQGKKEGFNIDIPPELVNTYYYLQSATIMSTVAKLLGDKEKECDFIALSFDLKKGMHKRFYNEKTGSYGAGVQGCDVFPLAAGCVPKEKKPKVIENLLQNILERNDGHFDTGIFGTPLLLKTLSDHGFQEIAYRIMNQRSYPGYGYMLSQGATTLWECWEKDQGSHNHPMFGSVAAWFFQYVAGLRIDENKPGFKKLIVRPCLFSDIDYAEVTYESIRGNIGIRWERTDAKKAIHLEIPCNCSADVYLPVKELERITESGIPIFQKEKLWKELQGIAGYSLEEDGVKLTVQSGVYFFEL</sequence>
<reference evidence="8 9" key="2">
    <citation type="submission" date="2020-08" db="EMBL/GenBank/DDBJ databases">
        <authorList>
            <person name="Ueki A."/>
            <person name="Tonouchi A."/>
        </authorList>
    </citation>
    <scope>NUCLEOTIDE SEQUENCE [LARGE SCALE GENOMIC DNA]</scope>
    <source>
        <strain evidence="8 9">CTTW</strain>
    </source>
</reference>
<feature type="domain" description="Bacterial alpha-L-rhamnosidase N-terminal" evidence="5">
    <location>
        <begin position="147"/>
        <end position="188"/>
    </location>
</feature>
<name>A0A7I8DHN5_9FIRM</name>
<proteinExistence type="predicted"/>
<protein>
    <recommendedName>
        <fullName evidence="2">alpha-L-rhamnosidase</fullName>
        <ecNumber evidence="2">3.2.1.40</ecNumber>
    </recommendedName>
</protein>
<dbReference type="EC" id="3.2.1.40" evidence="2"/>
<feature type="domain" description="Alpha-L-rhamnosidase concanavalin-like" evidence="4">
    <location>
        <begin position="344"/>
        <end position="442"/>
    </location>
</feature>
<evidence type="ECO:0000256" key="3">
    <source>
        <dbReference type="ARBA" id="ARBA00022801"/>
    </source>
</evidence>
<dbReference type="GO" id="GO:0030596">
    <property type="term" value="F:alpha-L-rhamnosidase activity"/>
    <property type="evidence" value="ECO:0007669"/>
    <property type="project" value="UniProtKB-EC"/>
</dbReference>
<dbReference type="Pfam" id="PF08531">
    <property type="entry name" value="Bac_rhamnosid_N"/>
    <property type="match status" value="2"/>
</dbReference>
<organism evidence="8 9">
    <name type="scientific">Anaerocolumna chitinilytica</name>
    <dbReference type="NCBI Taxonomy" id="1727145"/>
    <lineage>
        <taxon>Bacteria</taxon>
        <taxon>Bacillati</taxon>
        <taxon>Bacillota</taxon>
        <taxon>Clostridia</taxon>
        <taxon>Lachnospirales</taxon>
        <taxon>Lachnospiraceae</taxon>
        <taxon>Anaerocolumna</taxon>
    </lineage>
</organism>